<dbReference type="OrthoDB" id="2753252at2759"/>
<dbReference type="EMBL" id="AVOT02136036">
    <property type="protein sequence ID" value="MBW0589869.1"/>
    <property type="molecule type" value="Genomic_DNA"/>
</dbReference>
<protein>
    <recommendedName>
        <fullName evidence="1">Tc1-like transposase DDE domain-containing protein</fullName>
    </recommendedName>
</protein>
<dbReference type="Proteomes" id="UP000765509">
    <property type="component" value="Unassembled WGS sequence"/>
</dbReference>
<comment type="caution">
    <text evidence="2">The sequence shown here is derived from an EMBL/GenBank/DDBJ whole genome shotgun (WGS) entry which is preliminary data.</text>
</comment>
<reference evidence="2" key="1">
    <citation type="submission" date="2021-03" db="EMBL/GenBank/DDBJ databases">
        <title>Draft genome sequence of rust myrtle Austropuccinia psidii MF-1, a brazilian biotype.</title>
        <authorList>
            <person name="Quecine M.C."/>
            <person name="Pachon D.M.R."/>
            <person name="Bonatelli M.L."/>
            <person name="Correr F.H."/>
            <person name="Franceschini L.M."/>
            <person name="Leite T.F."/>
            <person name="Margarido G.R.A."/>
            <person name="Almeida C.A."/>
            <person name="Ferrarezi J.A."/>
            <person name="Labate C.A."/>
        </authorList>
    </citation>
    <scope>NUCLEOTIDE SEQUENCE</scope>
    <source>
        <strain evidence="2">MF-1</strain>
    </source>
</reference>
<sequence length="129" mass="15061">MQQHSSSKYTDLLSFCYSIRWPMPSKYCDDGRKGPIHTSWLSNEWCQANAIAKLPWPAHSLELNPIENIWRKMKSHIIKHYNPCTIPELQAPIFGAWNDLPAQFLVDLLFKMHECMHFVINHNGGPTIW</sequence>
<gene>
    <name evidence="2" type="ORF">O181_129584</name>
</gene>
<evidence type="ECO:0000313" key="2">
    <source>
        <dbReference type="EMBL" id="MBW0589869.1"/>
    </source>
</evidence>
<dbReference type="InterPro" id="IPR038717">
    <property type="entry name" value="Tc1-like_DDE_dom"/>
</dbReference>
<feature type="domain" description="Tc1-like transposase DDE" evidence="1">
    <location>
        <begin position="35"/>
        <end position="82"/>
    </location>
</feature>
<dbReference type="Gene3D" id="3.30.420.10">
    <property type="entry name" value="Ribonuclease H-like superfamily/Ribonuclease H"/>
    <property type="match status" value="1"/>
</dbReference>
<accession>A0A9Q3L273</accession>
<proteinExistence type="predicted"/>
<keyword evidence="3" id="KW-1185">Reference proteome</keyword>
<evidence type="ECO:0000259" key="1">
    <source>
        <dbReference type="Pfam" id="PF13358"/>
    </source>
</evidence>
<dbReference type="InterPro" id="IPR036397">
    <property type="entry name" value="RNaseH_sf"/>
</dbReference>
<dbReference type="GO" id="GO:0003676">
    <property type="term" value="F:nucleic acid binding"/>
    <property type="evidence" value="ECO:0007669"/>
    <property type="project" value="InterPro"/>
</dbReference>
<dbReference type="Pfam" id="PF13358">
    <property type="entry name" value="DDE_3"/>
    <property type="match status" value="1"/>
</dbReference>
<organism evidence="2 3">
    <name type="scientific">Austropuccinia psidii MF-1</name>
    <dbReference type="NCBI Taxonomy" id="1389203"/>
    <lineage>
        <taxon>Eukaryota</taxon>
        <taxon>Fungi</taxon>
        <taxon>Dikarya</taxon>
        <taxon>Basidiomycota</taxon>
        <taxon>Pucciniomycotina</taxon>
        <taxon>Pucciniomycetes</taxon>
        <taxon>Pucciniales</taxon>
        <taxon>Sphaerophragmiaceae</taxon>
        <taxon>Austropuccinia</taxon>
    </lineage>
</organism>
<dbReference type="AlphaFoldDB" id="A0A9Q3L273"/>
<evidence type="ECO:0000313" key="3">
    <source>
        <dbReference type="Proteomes" id="UP000765509"/>
    </source>
</evidence>
<name>A0A9Q3L273_9BASI</name>